<dbReference type="SUPFAM" id="SSF51905">
    <property type="entry name" value="FAD/NAD(P)-binding domain"/>
    <property type="match status" value="1"/>
</dbReference>
<evidence type="ECO:0000256" key="3">
    <source>
        <dbReference type="ARBA" id="ARBA00022630"/>
    </source>
</evidence>
<evidence type="ECO:0000313" key="10">
    <source>
        <dbReference type="EMBL" id="QPC80985.1"/>
    </source>
</evidence>
<evidence type="ECO:0000256" key="8">
    <source>
        <dbReference type="SAM" id="Phobius"/>
    </source>
</evidence>
<dbReference type="InterPro" id="IPR045024">
    <property type="entry name" value="NDH-2"/>
</dbReference>
<dbReference type="EMBL" id="CP062983">
    <property type="protein sequence ID" value="QPC80985.1"/>
    <property type="molecule type" value="Genomic_DNA"/>
</dbReference>
<dbReference type="InterPro" id="IPR036188">
    <property type="entry name" value="FAD/NAD-bd_sf"/>
</dbReference>
<feature type="domain" description="FAD/NAD(P)-binding" evidence="9">
    <location>
        <begin position="6"/>
        <end position="328"/>
    </location>
</feature>
<dbReference type="Proteomes" id="UP000594468">
    <property type="component" value="Chromosome"/>
</dbReference>
<dbReference type="PRINTS" id="PR00411">
    <property type="entry name" value="PNDRDTASEI"/>
</dbReference>
<evidence type="ECO:0000256" key="7">
    <source>
        <dbReference type="ARBA" id="ARBA00047599"/>
    </source>
</evidence>
<keyword evidence="8" id="KW-0812">Transmembrane</keyword>
<accession>A0A7S8IBY9</accession>
<evidence type="ECO:0000256" key="2">
    <source>
        <dbReference type="ARBA" id="ARBA00012637"/>
    </source>
</evidence>
<keyword evidence="4" id="KW-0274">FAD</keyword>
<keyword evidence="6" id="KW-0520">NAD</keyword>
<gene>
    <name evidence="10" type="ORF">G4Y79_14865</name>
</gene>
<sequence length="436" mass="48748">MNSRPKVIIIGAGFAGLYAAQELAKSDVDVLLIDRNNFHTFTPLLYQVATCALDPSSIAYPVRTIFRTQESISFLLGDVTTIDYEQKSVTVETQSGEQQHHYDYLLLATGSITNYFGQEAIEKHAFGLKDLDDAIKLRHHILKLFELAAWSTDTAERDALTTLVVVGGGPTGLETAGALYELYNHVLKQEYNTVEPKMRARVILLEAMDNLLAVYPERLQRAAKKQLESLGVEVMLNAKVSDVTPNQVVLADGRIIHSHTLVWSAGVQASPIVKMLDVETVRGGRLPVLPTMQVAEREGIYAAGDLTYLEDSDGKPYPQLIPVAKQQGILAAKNMLRQQRGETLGEFSYSDRGIMATIGRSRAVAWLFYRVQLTGFLAWLAWLFLHLVVLMGFRNRLSVFISWVWNYLTYDRSVRLILNNEEQGGERNDEADQQAA</sequence>
<evidence type="ECO:0000256" key="1">
    <source>
        <dbReference type="ARBA" id="ARBA00005272"/>
    </source>
</evidence>
<dbReference type="EC" id="1.6.5.9" evidence="2"/>
<proteinExistence type="inferred from homology"/>
<keyword evidence="5" id="KW-0560">Oxidoreductase</keyword>
<keyword evidence="11" id="KW-1185">Reference proteome</keyword>
<protein>
    <recommendedName>
        <fullName evidence="2">NADH:ubiquinone reductase (non-electrogenic)</fullName>
        <ecNumber evidence="2">1.6.5.9</ecNumber>
    </recommendedName>
</protein>
<evidence type="ECO:0000256" key="6">
    <source>
        <dbReference type="ARBA" id="ARBA00023027"/>
    </source>
</evidence>
<evidence type="ECO:0000259" key="9">
    <source>
        <dbReference type="Pfam" id="PF07992"/>
    </source>
</evidence>
<comment type="catalytic activity">
    <reaction evidence="7">
        <text>a quinone + NADH + H(+) = a quinol + NAD(+)</text>
        <dbReference type="Rhea" id="RHEA:46160"/>
        <dbReference type="ChEBI" id="CHEBI:15378"/>
        <dbReference type="ChEBI" id="CHEBI:24646"/>
        <dbReference type="ChEBI" id="CHEBI:57540"/>
        <dbReference type="ChEBI" id="CHEBI:57945"/>
        <dbReference type="ChEBI" id="CHEBI:132124"/>
        <dbReference type="EC" id="1.6.5.9"/>
    </reaction>
</comment>
<comment type="similarity">
    <text evidence="1">Belongs to the NADH dehydrogenase family.</text>
</comment>
<reference evidence="10 11" key="1">
    <citation type="submission" date="2020-02" db="EMBL/GenBank/DDBJ databases">
        <authorList>
            <person name="Zheng R.K."/>
            <person name="Sun C.M."/>
        </authorList>
    </citation>
    <scope>NUCLEOTIDE SEQUENCE [LARGE SCALE GENOMIC DNA]</scope>
    <source>
        <strain evidence="11">rifampicinis</strain>
    </source>
</reference>
<dbReference type="PANTHER" id="PTHR43706:SF47">
    <property type="entry name" value="EXTERNAL NADH-UBIQUINONE OXIDOREDUCTASE 1, MITOCHONDRIAL-RELATED"/>
    <property type="match status" value="1"/>
</dbReference>
<dbReference type="GO" id="GO:0050136">
    <property type="term" value="F:NADH dehydrogenase (quinone) (non-electrogenic) activity"/>
    <property type="evidence" value="ECO:0007669"/>
    <property type="project" value="UniProtKB-EC"/>
</dbReference>
<feature type="transmembrane region" description="Helical" evidence="8">
    <location>
        <begin position="376"/>
        <end position="393"/>
    </location>
</feature>
<dbReference type="InterPro" id="IPR023753">
    <property type="entry name" value="FAD/NAD-binding_dom"/>
</dbReference>
<dbReference type="PANTHER" id="PTHR43706">
    <property type="entry name" value="NADH DEHYDROGENASE"/>
    <property type="match status" value="1"/>
</dbReference>
<keyword evidence="8" id="KW-1133">Transmembrane helix</keyword>
<dbReference type="Gene3D" id="3.50.50.100">
    <property type="match status" value="1"/>
</dbReference>
<evidence type="ECO:0000256" key="5">
    <source>
        <dbReference type="ARBA" id="ARBA00023002"/>
    </source>
</evidence>
<dbReference type="Pfam" id="PF07992">
    <property type="entry name" value="Pyr_redox_2"/>
    <property type="match status" value="1"/>
</dbReference>
<organism evidence="10 11">
    <name type="scientific">Phototrophicus methaneseepsis</name>
    <dbReference type="NCBI Taxonomy" id="2710758"/>
    <lineage>
        <taxon>Bacteria</taxon>
        <taxon>Bacillati</taxon>
        <taxon>Chloroflexota</taxon>
        <taxon>Candidatus Thermofontia</taxon>
        <taxon>Phototrophicales</taxon>
        <taxon>Phototrophicaceae</taxon>
        <taxon>Phototrophicus</taxon>
    </lineage>
</organism>
<evidence type="ECO:0000313" key="11">
    <source>
        <dbReference type="Proteomes" id="UP000594468"/>
    </source>
</evidence>
<dbReference type="RefSeq" id="WP_195169059.1">
    <property type="nucleotide sequence ID" value="NZ_CP062983.1"/>
</dbReference>
<evidence type="ECO:0000256" key="4">
    <source>
        <dbReference type="ARBA" id="ARBA00022827"/>
    </source>
</evidence>
<dbReference type="PRINTS" id="PR00368">
    <property type="entry name" value="FADPNR"/>
</dbReference>
<keyword evidence="8" id="KW-0472">Membrane</keyword>
<dbReference type="AlphaFoldDB" id="A0A7S8IBY9"/>
<dbReference type="KEGG" id="pmet:G4Y79_14865"/>
<keyword evidence="3" id="KW-0285">Flavoprotein</keyword>
<name>A0A7S8IBY9_9CHLR</name>